<proteinExistence type="predicted"/>
<dbReference type="RefSeq" id="WP_353111143.1">
    <property type="nucleotide sequence ID" value="NZ_APND01000003.1"/>
</dbReference>
<feature type="transmembrane region" description="Helical" evidence="1">
    <location>
        <begin position="92"/>
        <end position="112"/>
    </location>
</feature>
<feature type="transmembrane region" description="Helical" evidence="1">
    <location>
        <begin position="331"/>
        <end position="349"/>
    </location>
</feature>
<dbReference type="InterPro" id="IPR021552">
    <property type="entry name" value="ArsP_2"/>
</dbReference>
<feature type="transmembrane region" description="Helical" evidence="1">
    <location>
        <begin position="54"/>
        <end position="72"/>
    </location>
</feature>
<keyword evidence="1" id="KW-0472">Membrane</keyword>
<reference evidence="2 3" key="1">
    <citation type="submission" date="2013-03" db="EMBL/GenBank/DDBJ databases">
        <title>Salinisphaera dokdonensis CL-ES53 Genome Sequencing.</title>
        <authorList>
            <person name="Li C."/>
            <person name="Lai Q."/>
            <person name="Shao Z."/>
        </authorList>
    </citation>
    <scope>NUCLEOTIDE SEQUENCE [LARGE SCALE GENOMIC DNA]</scope>
    <source>
        <strain evidence="2 3">CL-ES53</strain>
    </source>
</reference>
<dbReference type="EMBL" id="APND01000003">
    <property type="protein sequence ID" value="MES1929635.1"/>
    <property type="molecule type" value="Genomic_DNA"/>
</dbReference>
<keyword evidence="3" id="KW-1185">Reference proteome</keyword>
<organism evidence="2 3">
    <name type="scientific">Salinisphaera dokdonensis CL-ES53</name>
    <dbReference type="NCBI Taxonomy" id="1304272"/>
    <lineage>
        <taxon>Bacteria</taxon>
        <taxon>Pseudomonadati</taxon>
        <taxon>Pseudomonadota</taxon>
        <taxon>Gammaproteobacteria</taxon>
        <taxon>Salinisphaerales</taxon>
        <taxon>Salinisphaeraceae</taxon>
        <taxon>Salinisphaera</taxon>
    </lineage>
</organism>
<evidence type="ECO:0000313" key="2">
    <source>
        <dbReference type="EMBL" id="MES1929635.1"/>
    </source>
</evidence>
<dbReference type="Proteomes" id="UP001460888">
    <property type="component" value="Unassembled WGS sequence"/>
</dbReference>
<protein>
    <recommendedName>
        <fullName evidence="4">Permease</fullName>
    </recommendedName>
</protein>
<feature type="transmembrane region" description="Helical" evidence="1">
    <location>
        <begin position="305"/>
        <end position="325"/>
    </location>
</feature>
<feature type="transmembrane region" description="Helical" evidence="1">
    <location>
        <begin position="205"/>
        <end position="222"/>
    </location>
</feature>
<name>A0ABV2B171_9GAMM</name>
<comment type="caution">
    <text evidence="2">The sequence shown here is derived from an EMBL/GenBank/DDBJ whole genome shotgun (WGS) entry which is preliminary data.</text>
</comment>
<dbReference type="NCBIfam" id="NF037962">
    <property type="entry name" value="arsenic_eff"/>
    <property type="match status" value="1"/>
</dbReference>
<dbReference type="Pfam" id="PF11449">
    <property type="entry name" value="ArsP_2"/>
    <property type="match status" value="1"/>
</dbReference>
<keyword evidence="1" id="KW-1133">Transmembrane helix</keyword>
<feature type="transmembrane region" description="Helical" evidence="1">
    <location>
        <begin position="234"/>
        <end position="254"/>
    </location>
</feature>
<feature type="transmembrane region" description="Helical" evidence="1">
    <location>
        <begin position="147"/>
        <end position="165"/>
    </location>
</feature>
<evidence type="ECO:0008006" key="4">
    <source>
        <dbReference type="Google" id="ProtNLM"/>
    </source>
</evidence>
<gene>
    <name evidence="2" type="ORF">SADO_10274</name>
</gene>
<feature type="transmembrane region" description="Helical" evidence="1">
    <location>
        <begin position="119"/>
        <end position="141"/>
    </location>
</feature>
<feature type="transmembrane region" description="Helical" evidence="1">
    <location>
        <begin position="394"/>
        <end position="416"/>
    </location>
</feature>
<evidence type="ECO:0000256" key="1">
    <source>
        <dbReference type="SAM" id="Phobius"/>
    </source>
</evidence>
<evidence type="ECO:0000313" key="3">
    <source>
        <dbReference type="Proteomes" id="UP001460888"/>
    </source>
</evidence>
<keyword evidence="1" id="KW-0812">Transmembrane</keyword>
<accession>A0ABV2B171</accession>
<sequence length="418" mass="43841">MKELTQAAIYEARTRFPALLALGGWRWIVPVLLVSAVMSGTETGFLVRDTLAEAYLQVSVFVAATLLLLYAIEQRFAINLDTRLANAGIAQVPIAAALGMLPGCGGAIVIVTQFVNGRIGFGALVAVLVATMGDAAFLLIAAAPQTAGVVLGISLVCAILCGWLVDAIHGPRFMRHEAAPEGSSATLKMGGSSGVEAPRWLDRSWLALWAMGVPFALAIAFQQEPNTWFGAWSVYEPVTWLGFVGAMLALAMWAGRIGDVTQARAEEASSVSALANPGDGGPLRANVEMRGLMAWTRRARTDTNFVTVWVIAAFLVFELGVAFTGAEPESWFQIAGPLMPLAGVLVGFIPGCGPQILLTTLYLSGAVPMSALLANAISNDGDALFPAIALTPRAAILATAYSAIPALLVGYTAFALGY</sequence>
<feature type="transmembrane region" description="Helical" evidence="1">
    <location>
        <begin position="356"/>
        <end position="374"/>
    </location>
</feature>